<proteinExistence type="predicted"/>
<keyword evidence="2" id="KW-0378">Hydrolase</keyword>
<feature type="compositionally biased region" description="Basic and acidic residues" evidence="1">
    <location>
        <begin position="55"/>
        <end position="76"/>
    </location>
</feature>
<gene>
    <name evidence="2" type="ORF">I553_4789</name>
</gene>
<reference evidence="2" key="1">
    <citation type="submission" date="2014-01" db="EMBL/GenBank/DDBJ databases">
        <authorList>
            <person name="Brown-Elliot B."/>
            <person name="Wallace R."/>
            <person name="Lenaerts A."/>
            <person name="Ordway D."/>
            <person name="DeGroote M.A."/>
            <person name="Parker T."/>
            <person name="Sizemore C."/>
            <person name="Tallon L.J."/>
            <person name="Sadzewicz L.K."/>
            <person name="Sengamalay N."/>
            <person name="Fraser C.M."/>
            <person name="Hine E."/>
            <person name="Shefchek K.A."/>
            <person name="Das S.P."/>
            <person name="Tettelin H."/>
        </authorList>
    </citation>
    <scope>NUCLEOTIDE SEQUENCE [LARGE SCALE GENOMIC DNA]</scope>
    <source>
        <strain evidence="2">4042</strain>
    </source>
</reference>
<feature type="region of interest" description="Disordered" evidence="1">
    <location>
        <begin position="55"/>
        <end position="106"/>
    </location>
</feature>
<evidence type="ECO:0000313" key="2">
    <source>
        <dbReference type="EMBL" id="EUA30532.1"/>
    </source>
</evidence>
<dbReference type="GO" id="GO:0016787">
    <property type="term" value="F:hydrolase activity"/>
    <property type="evidence" value="ECO:0007669"/>
    <property type="project" value="UniProtKB-KW"/>
</dbReference>
<evidence type="ECO:0000256" key="1">
    <source>
        <dbReference type="SAM" id="MobiDB-lite"/>
    </source>
</evidence>
<name>X8AF35_MYCXE</name>
<dbReference type="PATRIC" id="fig|1299334.3.peg.6463"/>
<accession>X8AF35</accession>
<organism evidence="2">
    <name type="scientific">Mycobacterium xenopi 4042</name>
    <dbReference type="NCBI Taxonomy" id="1299334"/>
    <lineage>
        <taxon>Bacteria</taxon>
        <taxon>Bacillati</taxon>
        <taxon>Actinomycetota</taxon>
        <taxon>Actinomycetes</taxon>
        <taxon>Mycobacteriales</taxon>
        <taxon>Mycobacteriaceae</taxon>
        <taxon>Mycobacterium</taxon>
    </lineage>
</organism>
<dbReference type="AlphaFoldDB" id="X8AF35"/>
<comment type="caution">
    <text evidence="2">The sequence shown here is derived from an EMBL/GenBank/DDBJ whole genome shotgun (WGS) entry which is preliminary data.</text>
</comment>
<protein>
    <submittedName>
        <fullName evidence="2">Sulfate/thiosulfate ABC superfamily ATP binding cassette transporter, ABC domain protein</fullName>
        <ecNumber evidence="2">3.6.3.25</ecNumber>
    </submittedName>
</protein>
<dbReference type="EMBL" id="JAOB01000060">
    <property type="protein sequence ID" value="EUA30532.1"/>
    <property type="molecule type" value="Genomic_DNA"/>
</dbReference>
<dbReference type="EC" id="3.6.3.25" evidence="2"/>
<sequence length="106" mass="11987">MDPEIIFSDEPNSSLGSTAPENIGVLFGHKLVMFGPREVLLTSGEPAVRQLVNGRRTDPIEMRSKRRGDHGPERRRFAQTCTCCPRAPRKRSSTRWTARIITRHTS</sequence>